<dbReference type="PROSITE" id="PS51257">
    <property type="entry name" value="PROKAR_LIPOPROTEIN"/>
    <property type="match status" value="1"/>
</dbReference>
<reference evidence="2 3" key="1">
    <citation type="journal article" date="2019" name="Nat. Commun.">
        <title>The antimicrobial potential of Streptomyces from insect microbiomes.</title>
        <authorList>
            <person name="Chevrette M.G."/>
            <person name="Carlson C.M."/>
            <person name="Ortega H.E."/>
            <person name="Thomas C."/>
            <person name="Ananiev G.E."/>
            <person name="Barns K.J."/>
            <person name="Book A.J."/>
            <person name="Cagnazzo J."/>
            <person name="Carlos C."/>
            <person name="Flanigan W."/>
            <person name="Grubbs K.J."/>
            <person name="Horn H.A."/>
            <person name="Hoffmann F.M."/>
            <person name="Klassen J.L."/>
            <person name="Knack J.J."/>
            <person name="Lewin G.R."/>
            <person name="McDonald B.R."/>
            <person name="Muller L."/>
            <person name="Melo W.G.P."/>
            <person name="Pinto-Tomas A.A."/>
            <person name="Schmitz A."/>
            <person name="Wendt-Pienkowski E."/>
            <person name="Wildman S."/>
            <person name="Zhao M."/>
            <person name="Zhang F."/>
            <person name="Bugni T.S."/>
            <person name="Andes D.R."/>
            <person name="Pupo M.T."/>
            <person name="Currie C.R."/>
        </authorList>
    </citation>
    <scope>NUCLEOTIDE SEQUENCE [LARGE SCALE GENOMIC DNA]</scope>
    <source>
        <strain evidence="2 3">SID5840</strain>
    </source>
</reference>
<dbReference type="Gene3D" id="3.40.710.10">
    <property type="entry name" value="DD-peptidase/beta-lactamase superfamily"/>
    <property type="match status" value="1"/>
</dbReference>
<proteinExistence type="predicted"/>
<dbReference type="GO" id="GO:0008658">
    <property type="term" value="F:penicillin binding"/>
    <property type="evidence" value="ECO:0007669"/>
    <property type="project" value="InterPro"/>
</dbReference>
<evidence type="ECO:0000313" key="3">
    <source>
        <dbReference type="Proteomes" id="UP000467124"/>
    </source>
</evidence>
<dbReference type="RefSeq" id="WP_042284078.1">
    <property type="nucleotide sequence ID" value="NZ_BAZE01000009.1"/>
</dbReference>
<name>A0A7K2IVL1_9ACTN</name>
<dbReference type="SUPFAM" id="SSF56601">
    <property type="entry name" value="beta-lactamase/transpeptidase-like"/>
    <property type="match status" value="1"/>
</dbReference>
<comment type="caution">
    <text evidence="2">The sequence shown here is derived from an EMBL/GenBank/DDBJ whole genome shotgun (WGS) entry which is preliminary data.</text>
</comment>
<evidence type="ECO:0000259" key="1">
    <source>
        <dbReference type="Pfam" id="PF00905"/>
    </source>
</evidence>
<dbReference type="GeneID" id="91392739"/>
<dbReference type="Proteomes" id="UP000467124">
    <property type="component" value="Unassembled WGS sequence"/>
</dbReference>
<accession>A0A7K2IVL1</accession>
<dbReference type="EMBL" id="WWHY01000001">
    <property type="protein sequence ID" value="MYR34020.1"/>
    <property type="molecule type" value="Genomic_DNA"/>
</dbReference>
<sequence length="298" mass="32051">MRTDTESAPRRSRRTRGYALTAGCALTLFTGVACGGTEEEGEPDRSAVGEPVELGDVEAVERGDLESLFEDAGVDGTFVLYDANGRSAVLVGADGAHERAVPGATFELPNTLIALQTGAVSDVDETISPDRGEGRSLRADLSASGTSVHHEVAERIGHERMSTWVDRFDYGNRGVGDEDDLGRFWAEGPLEISALEQATFLAGLARAELPVDVEHQEALRELVALEEGSDYRLFGPTGHGEDDEAHGWWVGWVERSDELHTFALRLDEGSEGDAELRESLGRGFLVELDVLPGEAAEA</sequence>
<dbReference type="InterPro" id="IPR012338">
    <property type="entry name" value="Beta-lactam/transpept-like"/>
</dbReference>
<dbReference type="AlphaFoldDB" id="A0A7K2IVL1"/>
<dbReference type="InterPro" id="IPR001460">
    <property type="entry name" value="PCN-bd_Tpept"/>
</dbReference>
<protein>
    <submittedName>
        <fullName evidence="2">Class D beta-lactamase</fullName>
    </submittedName>
</protein>
<dbReference type="Pfam" id="PF00905">
    <property type="entry name" value="Transpeptidase"/>
    <property type="match status" value="1"/>
</dbReference>
<evidence type="ECO:0000313" key="2">
    <source>
        <dbReference type="EMBL" id="MYR34020.1"/>
    </source>
</evidence>
<gene>
    <name evidence="2" type="ORF">GTW20_17615</name>
</gene>
<feature type="domain" description="Penicillin-binding protein transpeptidase" evidence="1">
    <location>
        <begin position="96"/>
        <end position="272"/>
    </location>
</feature>
<organism evidence="2 3">
    <name type="scientific">Nocardiopsis alba</name>
    <dbReference type="NCBI Taxonomy" id="53437"/>
    <lineage>
        <taxon>Bacteria</taxon>
        <taxon>Bacillati</taxon>
        <taxon>Actinomycetota</taxon>
        <taxon>Actinomycetes</taxon>
        <taxon>Streptosporangiales</taxon>
        <taxon>Nocardiopsidaceae</taxon>
        <taxon>Nocardiopsis</taxon>
    </lineage>
</organism>